<dbReference type="PRINTS" id="PR00778">
    <property type="entry name" value="HTHARSR"/>
</dbReference>
<feature type="domain" description="HTH arsR-type" evidence="4">
    <location>
        <begin position="1"/>
        <end position="88"/>
    </location>
</feature>
<evidence type="ECO:0000313" key="5">
    <source>
        <dbReference type="EMBL" id="SDU72361.1"/>
    </source>
</evidence>
<dbReference type="InterPro" id="IPR001845">
    <property type="entry name" value="HTH_ArsR_DNA-bd_dom"/>
</dbReference>
<evidence type="ECO:0000259" key="4">
    <source>
        <dbReference type="PROSITE" id="PS50987"/>
    </source>
</evidence>
<reference evidence="6" key="1">
    <citation type="submission" date="2016-10" db="EMBL/GenBank/DDBJ databases">
        <authorList>
            <person name="Varghese N."/>
            <person name="Submissions S."/>
        </authorList>
    </citation>
    <scope>NUCLEOTIDE SEQUENCE [LARGE SCALE GENOMIC DNA]</scope>
    <source>
        <strain evidence="6">DSM 45079</strain>
    </source>
</reference>
<dbReference type="STRING" id="419479.SAMN04488563_4333"/>
<keyword evidence="2" id="KW-0238">DNA-binding</keyword>
<dbReference type="InterPro" id="IPR036390">
    <property type="entry name" value="WH_DNA-bd_sf"/>
</dbReference>
<dbReference type="InterPro" id="IPR011991">
    <property type="entry name" value="ArsR-like_HTH"/>
</dbReference>
<accession>A0A1H2KVI2</accession>
<dbReference type="AlphaFoldDB" id="A0A1H2KVI2"/>
<dbReference type="RefSeq" id="WP_046772288.1">
    <property type="nucleotide sequence ID" value="NZ_LBMC01000059.1"/>
</dbReference>
<dbReference type="InterPro" id="IPR036388">
    <property type="entry name" value="WH-like_DNA-bd_sf"/>
</dbReference>
<keyword evidence="1" id="KW-0805">Transcription regulation</keyword>
<proteinExistence type="predicted"/>
<dbReference type="EMBL" id="LT629791">
    <property type="protein sequence ID" value="SDU72361.1"/>
    <property type="molecule type" value="Genomic_DNA"/>
</dbReference>
<dbReference type="Pfam" id="PF01022">
    <property type="entry name" value="HTH_5"/>
    <property type="match status" value="1"/>
</dbReference>
<sequence length="104" mass="12122">MSSEPFGVLADPARRRILDLLRVRPRLVGELTEAIGLSQPGTSKHLRVLREAGLVTVRPEAQRRWYELRAEPLAEIDAWLTPYRWMWADRFDALERHLDAMDDE</sequence>
<dbReference type="CDD" id="cd00090">
    <property type="entry name" value="HTH_ARSR"/>
    <property type="match status" value="1"/>
</dbReference>
<dbReference type="SMART" id="SM00418">
    <property type="entry name" value="HTH_ARSR"/>
    <property type="match status" value="1"/>
</dbReference>
<dbReference type="PROSITE" id="PS50987">
    <property type="entry name" value="HTH_ARSR_2"/>
    <property type="match status" value="1"/>
</dbReference>
<evidence type="ECO:0000256" key="1">
    <source>
        <dbReference type="ARBA" id="ARBA00023015"/>
    </source>
</evidence>
<name>A0A1H2KVI2_9ACTN</name>
<keyword evidence="6" id="KW-1185">Reference proteome</keyword>
<dbReference type="OrthoDB" id="9806976at2"/>
<dbReference type="Gene3D" id="1.10.10.10">
    <property type="entry name" value="Winged helix-like DNA-binding domain superfamily/Winged helix DNA-binding domain"/>
    <property type="match status" value="1"/>
</dbReference>
<dbReference type="PANTHER" id="PTHR33154">
    <property type="entry name" value="TRANSCRIPTIONAL REGULATOR, ARSR FAMILY"/>
    <property type="match status" value="1"/>
</dbReference>
<evidence type="ECO:0000256" key="3">
    <source>
        <dbReference type="ARBA" id="ARBA00023163"/>
    </source>
</evidence>
<dbReference type="InterPro" id="IPR051081">
    <property type="entry name" value="HTH_MetalResp_TranReg"/>
</dbReference>
<keyword evidence="3" id="KW-0804">Transcription</keyword>
<gene>
    <name evidence="5" type="ORF">SAMN04488563_4333</name>
</gene>
<dbReference type="PANTHER" id="PTHR33154:SF33">
    <property type="entry name" value="TRANSCRIPTIONAL REPRESSOR SDPR"/>
    <property type="match status" value="1"/>
</dbReference>
<dbReference type="NCBIfam" id="NF033788">
    <property type="entry name" value="HTH_metalloreg"/>
    <property type="match status" value="1"/>
</dbReference>
<dbReference type="SUPFAM" id="SSF46785">
    <property type="entry name" value="Winged helix' DNA-binding domain"/>
    <property type="match status" value="1"/>
</dbReference>
<dbReference type="GO" id="GO:0003677">
    <property type="term" value="F:DNA binding"/>
    <property type="evidence" value="ECO:0007669"/>
    <property type="project" value="UniProtKB-KW"/>
</dbReference>
<dbReference type="GO" id="GO:0003700">
    <property type="term" value="F:DNA-binding transcription factor activity"/>
    <property type="evidence" value="ECO:0007669"/>
    <property type="project" value="InterPro"/>
</dbReference>
<dbReference type="Proteomes" id="UP000182977">
    <property type="component" value="Chromosome I"/>
</dbReference>
<organism evidence="5 6">
    <name type="scientific">Jiangella alkaliphila</name>
    <dbReference type="NCBI Taxonomy" id="419479"/>
    <lineage>
        <taxon>Bacteria</taxon>
        <taxon>Bacillati</taxon>
        <taxon>Actinomycetota</taxon>
        <taxon>Actinomycetes</taxon>
        <taxon>Jiangellales</taxon>
        <taxon>Jiangellaceae</taxon>
        <taxon>Jiangella</taxon>
    </lineage>
</organism>
<evidence type="ECO:0000256" key="2">
    <source>
        <dbReference type="ARBA" id="ARBA00023125"/>
    </source>
</evidence>
<protein>
    <submittedName>
        <fullName evidence="5">Helix-turn-helix domain-containing protein</fullName>
    </submittedName>
</protein>
<evidence type="ECO:0000313" key="6">
    <source>
        <dbReference type="Proteomes" id="UP000182977"/>
    </source>
</evidence>